<dbReference type="InterPro" id="IPR050740">
    <property type="entry name" value="Aldehyde_DH_Superfamily"/>
</dbReference>
<dbReference type="InterPro" id="IPR016160">
    <property type="entry name" value="Ald_DH_CS_CYS"/>
</dbReference>
<evidence type="ECO:0000256" key="4">
    <source>
        <dbReference type="RuleBase" id="RU003345"/>
    </source>
</evidence>
<dbReference type="NCBIfam" id="NF007497">
    <property type="entry name" value="PRK10090.1"/>
    <property type="match status" value="1"/>
</dbReference>
<evidence type="ECO:0000256" key="2">
    <source>
        <dbReference type="ARBA" id="ARBA00023002"/>
    </source>
</evidence>
<dbReference type="PANTHER" id="PTHR43353">
    <property type="entry name" value="SUCCINATE-SEMIALDEHYDE DEHYDROGENASE, MITOCHONDRIAL"/>
    <property type="match status" value="1"/>
</dbReference>
<proteinExistence type="inferred from homology"/>
<dbReference type="InterPro" id="IPR016162">
    <property type="entry name" value="Ald_DH_N"/>
</dbReference>
<evidence type="ECO:0000313" key="6">
    <source>
        <dbReference type="EMBL" id="KEZ78402.1"/>
    </source>
</evidence>
<dbReference type="AlphaFoldDB" id="A0A084INW8"/>
<dbReference type="CDD" id="cd07088">
    <property type="entry name" value="ALDH_LactADH-AldA"/>
    <property type="match status" value="1"/>
</dbReference>
<dbReference type="PANTHER" id="PTHR43353:SF5">
    <property type="entry name" value="SUCCINATE-SEMIALDEHYDE DEHYDROGENASE, MITOCHONDRIAL"/>
    <property type="match status" value="1"/>
</dbReference>
<dbReference type="SUPFAM" id="SSF53720">
    <property type="entry name" value="ALDH-like"/>
    <property type="match status" value="1"/>
</dbReference>
<comment type="caution">
    <text evidence="6">The sequence shown here is derived from an EMBL/GenBank/DDBJ whole genome shotgun (WGS) entry which is preliminary data.</text>
</comment>
<accession>A0A084INW8</accession>
<dbReference type="Proteomes" id="UP000028302">
    <property type="component" value="Unassembled WGS sequence"/>
</dbReference>
<keyword evidence="7" id="KW-1185">Reference proteome</keyword>
<dbReference type="FunFam" id="3.40.309.10:FF:000009">
    <property type="entry name" value="Aldehyde dehydrogenase A"/>
    <property type="match status" value="1"/>
</dbReference>
<reference evidence="6 7" key="1">
    <citation type="submission" date="2013-03" db="EMBL/GenBank/DDBJ databases">
        <title>Salinisphaera hydrothermalis C41B8 Genome Sequencing.</title>
        <authorList>
            <person name="Li C."/>
            <person name="Lai Q."/>
            <person name="Shao Z."/>
        </authorList>
    </citation>
    <scope>NUCLEOTIDE SEQUENCE [LARGE SCALE GENOMIC DNA]</scope>
    <source>
        <strain evidence="6 7">C41B8</strain>
    </source>
</reference>
<dbReference type="Pfam" id="PF00171">
    <property type="entry name" value="Aldedh"/>
    <property type="match status" value="1"/>
</dbReference>
<dbReference type="InterPro" id="IPR029510">
    <property type="entry name" value="Ald_DH_CS_GLU"/>
</dbReference>
<feature type="active site" evidence="3">
    <location>
        <position position="259"/>
    </location>
</feature>
<dbReference type="eggNOG" id="COG1012">
    <property type="taxonomic scope" value="Bacteria"/>
</dbReference>
<evidence type="ECO:0000256" key="1">
    <source>
        <dbReference type="ARBA" id="ARBA00009986"/>
    </source>
</evidence>
<dbReference type="InterPro" id="IPR015590">
    <property type="entry name" value="Aldehyde_DH_dom"/>
</dbReference>
<dbReference type="STRING" id="1304275.C41B8_05853"/>
<dbReference type="PROSITE" id="PS00070">
    <property type="entry name" value="ALDEHYDE_DEHYDR_CYS"/>
    <property type="match status" value="1"/>
</dbReference>
<feature type="domain" description="Aldehyde dehydrogenase" evidence="5">
    <location>
        <begin position="24"/>
        <end position="486"/>
    </location>
</feature>
<dbReference type="Gene3D" id="3.40.309.10">
    <property type="entry name" value="Aldehyde Dehydrogenase, Chain A, domain 2"/>
    <property type="match status" value="1"/>
</dbReference>
<dbReference type="PROSITE" id="PS00687">
    <property type="entry name" value="ALDEHYDE_DEHYDR_GLU"/>
    <property type="match status" value="1"/>
</dbReference>
<evidence type="ECO:0000313" key="7">
    <source>
        <dbReference type="Proteomes" id="UP000028302"/>
    </source>
</evidence>
<dbReference type="GO" id="GO:0004777">
    <property type="term" value="F:succinate-semialdehyde dehydrogenase (NAD+) activity"/>
    <property type="evidence" value="ECO:0007669"/>
    <property type="project" value="TreeGrafter"/>
</dbReference>
<keyword evidence="2 4" id="KW-0560">Oxidoreductase</keyword>
<sequence>MSDASMTFTDNDITTYRQFIGGRWEDAAGKPLDVVNPATGAIVGRVQMATEDDAEKALQAADDAFATWRRTTAKYRADLLLDLVARIQNDTERLARLITAEQGKPLSESRADVGMCADLIRFAAEHTRRLEGDIVPADDPDEQIWIQKVPHGVVVGITAWNFPAALIGRKLGPALAAGNTIVLKPSEETPLTAMEIVELARQAGIPDGVVNIVNGHGKDVGNHLVTHDKTKLVSMTGSVRGGREINKAAAPHLKLVRLELGGKAPFIVMDDADMEPAVEAAIVSRFSNNGQVCTCNERMYVHAGIYDAFLKRFKERVEELKVGDPLAHEDVDMGPKINSGELDKVHDMVQHAIEQGAKLETGGERLTGGEYDKGFYYAPTVLTGVSNDMEIMQEEIFGPVVPIMKVDSFEQALDYANVSQYGLSAYVFTNNVKRLMTTVHDLDFGEIYVNRGGGESVQGFHKGYRNSGIGGEDGKYGLEAYVKNKTMYVHF</sequence>
<dbReference type="PATRIC" id="fig|1304275.5.peg.1201"/>
<protein>
    <submittedName>
        <fullName evidence="6">NAD-dependent aldehyde dehydrogenase</fullName>
    </submittedName>
</protein>
<evidence type="ECO:0000256" key="3">
    <source>
        <dbReference type="PROSITE-ProRule" id="PRU10007"/>
    </source>
</evidence>
<dbReference type="InterPro" id="IPR016161">
    <property type="entry name" value="Ald_DH/histidinol_DH"/>
</dbReference>
<dbReference type="InterPro" id="IPR016163">
    <property type="entry name" value="Ald_DH_C"/>
</dbReference>
<evidence type="ECO:0000259" key="5">
    <source>
        <dbReference type="Pfam" id="PF00171"/>
    </source>
</evidence>
<dbReference type="Gene3D" id="3.40.605.10">
    <property type="entry name" value="Aldehyde Dehydrogenase, Chain A, domain 1"/>
    <property type="match status" value="1"/>
</dbReference>
<name>A0A084INW8_SALHC</name>
<dbReference type="FunFam" id="3.40.605.10:FF:000007">
    <property type="entry name" value="NAD/NADP-dependent betaine aldehyde dehydrogenase"/>
    <property type="match status" value="1"/>
</dbReference>
<dbReference type="GO" id="GO:0009450">
    <property type="term" value="P:gamma-aminobutyric acid catabolic process"/>
    <property type="evidence" value="ECO:0007669"/>
    <property type="project" value="TreeGrafter"/>
</dbReference>
<gene>
    <name evidence="6" type="ORF">C41B8_05853</name>
</gene>
<comment type="similarity">
    <text evidence="1 4">Belongs to the aldehyde dehydrogenase family.</text>
</comment>
<dbReference type="EMBL" id="APNK01000005">
    <property type="protein sequence ID" value="KEZ78402.1"/>
    <property type="molecule type" value="Genomic_DNA"/>
</dbReference>
<organism evidence="6 7">
    <name type="scientific">Salinisphaera hydrothermalis (strain C41B8)</name>
    <dbReference type="NCBI Taxonomy" id="1304275"/>
    <lineage>
        <taxon>Bacteria</taxon>
        <taxon>Pseudomonadati</taxon>
        <taxon>Pseudomonadota</taxon>
        <taxon>Gammaproteobacteria</taxon>
        <taxon>Salinisphaerales</taxon>
        <taxon>Salinisphaeraceae</taxon>
        <taxon>Salinisphaera</taxon>
    </lineage>
</organism>